<evidence type="ECO:0000256" key="1">
    <source>
        <dbReference type="SAM" id="SignalP"/>
    </source>
</evidence>
<organism evidence="2 3">
    <name type="scientific">Haoranjiania flava</name>
    <dbReference type="NCBI Taxonomy" id="1856322"/>
    <lineage>
        <taxon>Bacteria</taxon>
        <taxon>Pseudomonadati</taxon>
        <taxon>Bacteroidota</taxon>
        <taxon>Chitinophagia</taxon>
        <taxon>Chitinophagales</taxon>
        <taxon>Chitinophagaceae</taxon>
        <taxon>Haoranjiania</taxon>
    </lineage>
</organism>
<keyword evidence="3" id="KW-1185">Reference proteome</keyword>
<dbReference type="EMBL" id="JAOTPL010000008">
    <property type="protein sequence ID" value="MCU7694333.1"/>
    <property type="molecule type" value="Genomic_DNA"/>
</dbReference>
<feature type="signal peptide" evidence="1">
    <location>
        <begin position="1"/>
        <end position="20"/>
    </location>
</feature>
<proteinExistence type="predicted"/>
<keyword evidence="1" id="KW-0732">Signal</keyword>
<protein>
    <recommendedName>
        <fullName evidence="4">Outer membrane protein beta-barrel domain-containing protein</fullName>
    </recommendedName>
</protein>
<evidence type="ECO:0008006" key="4">
    <source>
        <dbReference type="Google" id="ProtNLM"/>
    </source>
</evidence>
<comment type="caution">
    <text evidence="2">The sequence shown here is derived from an EMBL/GenBank/DDBJ whole genome shotgun (WGS) entry which is preliminary data.</text>
</comment>
<evidence type="ECO:0000313" key="3">
    <source>
        <dbReference type="Proteomes" id="UP001209317"/>
    </source>
</evidence>
<dbReference type="RefSeq" id="WP_263037819.1">
    <property type="nucleotide sequence ID" value="NZ_JAOTPL010000008.1"/>
</dbReference>
<gene>
    <name evidence="2" type="ORF">OD355_07375</name>
</gene>
<name>A0AAE3LK82_9BACT</name>
<accession>A0AAE3LK82</accession>
<dbReference type="Proteomes" id="UP001209317">
    <property type="component" value="Unassembled WGS sequence"/>
</dbReference>
<evidence type="ECO:0000313" key="2">
    <source>
        <dbReference type="EMBL" id="MCU7694333.1"/>
    </source>
</evidence>
<feature type="chain" id="PRO_5042048234" description="Outer membrane protein beta-barrel domain-containing protein" evidence="1">
    <location>
        <begin position="21"/>
        <end position="185"/>
    </location>
</feature>
<reference evidence="2" key="1">
    <citation type="submission" date="2022-10" db="EMBL/GenBank/DDBJ databases">
        <authorList>
            <person name="Kim H.S."/>
            <person name="Kim J.-S."/>
            <person name="Suh M.K."/>
            <person name="Eom M.K."/>
            <person name="Lee J.-S."/>
        </authorList>
    </citation>
    <scope>NUCLEOTIDE SEQUENCE</scope>
    <source>
        <strain evidence="2">LIP-5</strain>
    </source>
</reference>
<sequence length="185" mass="20725">MKKYYAVFLFIFLSCFQLNAQLMAEDINSPETEKINLGIGVGFEYGNIGANLLFYPQKNIGLFAGGGYNLLGFSYNAGLKGRFFINETSRVVPFLTAMYGNNSTVVIKDAHNLSKAFYAPTFGAGVDWYPGNGIRKHYISLALNVPVRGDEPEAYRTYLKQQKGVEFKNEFSPVGFSVGYRFRLN</sequence>
<dbReference type="AlphaFoldDB" id="A0AAE3LK82"/>
<dbReference type="PROSITE" id="PS51257">
    <property type="entry name" value="PROKAR_LIPOPROTEIN"/>
    <property type="match status" value="1"/>
</dbReference>